<feature type="transmembrane region" description="Helical" evidence="1">
    <location>
        <begin position="33"/>
        <end position="55"/>
    </location>
</feature>
<sequence length="222" mass="24520">MYTSLESTVIASESLYFWAMTTVTEAKAAVVKAAITAIAEAAIATVTDLLLFWLAKRQARRSSRRSTISPTTRTDIVLTHLSVQVYQHIMKNPKCESMSKVTYPRYHDPLPPSSPSSNEAVSVKDDGTLSSQIVVAIEFPAVHTTVYIYRISKPNNACTSRSPPSRIFLSSDLLSTFFSGRYVAAGTNARLPRLYQNPLLVFTKALFSSLIEILDPIKEALI</sequence>
<protein>
    <submittedName>
        <fullName evidence="2">Uncharacterized protein</fullName>
    </submittedName>
</protein>
<evidence type="ECO:0000313" key="2">
    <source>
        <dbReference type="EMBL" id="KAL2723289.1"/>
    </source>
</evidence>
<dbReference type="Proteomes" id="UP001607303">
    <property type="component" value="Unassembled WGS sequence"/>
</dbReference>
<gene>
    <name evidence="2" type="ORF">V1477_019140</name>
</gene>
<evidence type="ECO:0000256" key="1">
    <source>
        <dbReference type="SAM" id="Phobius"/>
    </source>
</evidence>
<keyword evidence="3" id="KW-1185">Reference proteome</keyword>
<dbReference type="AlphaFoldDB" id="A0ABD2ARN5"/>
<organism evidence="2 3">
    <name type="scientific">Vespula maculifrons</name>
    <name type="common">Eastern yellow jacket</name>
    <name type="synonym">Wasp</name>
    <dbReference type="NCBI Taxonomy" id="7453"/>
    <lineage>
        <taxon>Eukaryota</taxon>
        <taxon>Metazoa</taxon>
        <taxon>Ecdysozoa</taxon>
        <taxon>Arthropoda</taxon>
        <taxon>Hexapoda</taxon>
        <taxon>Insecta</taxon>
        <taxon>Pterygota</taxon>
        <taxon>Neoptera</taxon>
        <taxon>Endopterygota</taxon>
        <taxon>Hymenoptera</taxon>
        <taxon>Apocrita</taxon>
        <taxon>Aculeata</taxon>
        <taxon>Vespoidea</taxon>
        <taxon>Vespidae</taxon>
        <taxon>Vespinae</taxon>
        <taxon>Vespula</taxon>
    </lineage>
</organism>
<keyword evidence="1" id="KW-1133">Transmembrane helix</keyword>
<evidence type="ECO:0000313" key="3">
    <source>
        <dbReference type="Proteomes" id="UP001607303"/>
    </source>
</evidence>
<name>A0ABD2ARN5_VESMC</name>
<keyword evidence="1" id="KW-0812">Transmembrane</keyword>
<keyword evidence="1" id="KW-0472">Membrane</keyword>
<proteinExistence type="predicted"/>
<dbReference type="EMBL" id="JAYRBN010000114">
    <property type="protein sequence ID" value="KAL2723289.1"/>
    <property type="molecule type" value="Genomic_DNA"/>
</dbReference>
<reference evidence="2 3" key="1">
    <citation type="journal article" date="2024" name="Ann. Entomol. Soc. Am.">
        <title>Genomic analyses of the southern and eastern yellowjacket wasps (Hymenoptera: Vespidae) reveal evolutionary signatures of social life.</title>
        <authorList>
            <person name="Catto M.A."/>
            <person name="Caine P.B."/>
            <person name="Orr S.E."/>
            <person name="Hunt B.G."/>
            <person name="Goodisman M.A.D."/>
        </authorList>
    </citation>
    <scope>NUCLEOTIDE SEQUENCE [LARGE SCALE GENOMIC DNA]</scope>
    <source>
        <strain evidence="2">232</strain>
        <tissue evidence="2">Head and thorax</tissue>
    </source>
</reference>
<comment type="caution">
    <text evidence="2">The sequence shown here is derived from an EMBL/GenBank/DDBJ whole genome shotgun (WGS) entry which is preliminary data.</text>
</comment>
<accession>A0ABD2ARN5</accession>